<gene>
    <name evidence="9" type="ORF">EIH08_03430</name>
</gene>
<protein>
    <submittedName>
        <fullName evidence="9">TolC family protein</fullName>
    </submittedName>
</protein>
<accession>A0A3G8WI08</accession>
<evidence type="ECO:0000256" key="7">
    <source>
        <dbReference type="ARBA" id="ARBA00023237"/>
    </source>
</evidence>
<dbReference type="GO" id="GO:0009279">
    <property type="term" value="C:cell outer membrane"/>
    <property type="evidence" value="ECO:0007669"/>
    <property type="project" value="UniProtKB-SubCell"/>
</dbReference>
<organism evidence="9 10">
    <name type="scientific">Chryseobacterium taklimakanense</name>
    <dbReference type="NCBI Taxonomy" id="536441"/>
    <lineage>
        <taxon>Bacteria</taxon>
        <taxon>Pseudomonadati</taxon>
        <taxon>Bacteroidota</taxon>
        <taxon>Flavobacteriia</taxon>
        <taxon>Flavobacteriales</taxon>
        <taxon>Weeksellaceae</taxon>
        <taxon>Chryseobacterium group</taxon>
        <taxon>Chryseobacterium</taxon>
    </lineage>
</organism>
<name>A0A3G8WI08_9FLAO</name>
<keyword evidence="4" id="KW-1134">Transmembrane beta strand</keyword>
<dbReference type="Pfam" id="PF02321">
    <property type="entry name" value="OEP"/>
    <property type="match status" value="2"/>
</dbReference>
<dbReference type="EMBL" id="CP034171">
    <property type="protein sequence ID" value="AZI19898.1"/>
    <property type="molecule type" value="Genomic_DNA"/>
</dbReference>
<feature type="coiled-coil region" evidence="8">
    <location>
        <begin position="327"/>
        <end position="384"/>
    </location>
</feature>
<dbReference type="GO" id="GO:0015562">
    <property type="term" value="F:efflux transmembrane transporter activity"/>
    <property type="evidence" value="ECO:0007669"/>
    <property type="project" value="InterPro"/>
</dbReference>
<evidence type="ECO:0000313" key="9">
    <source>
        <dbReference type="EMBL" id="AZI19898.1"/>
    </source>
</evidence>
<evidence type="ECO:0000256" key="6">
    <source>
        <dbReference type="ARBA" id="ARBA00023136"/>
    </source>
</evidence>
<evidence type="ECO:0000256" key="8">
    <source>
        <dbReference type="SAM" id="Coils"/>
    </source>
</evidence>
<dbReference type="Gene3D" id="1.20.1600.10">
    <property type="entry name" value="Outer membrane efflux proteins (OEP)"/>
    <property type="match status" value="1"/>
</dbReference>
<evidence type="ECO:0000313" key="10">
    <source>
        <dbReference type="Proteomes" id="UP000282297"/>
    </source>
</evidence>
<dbReference type="Proteomes" id="UP000282297">
    <property type="component" value="Chromosome"/>
</dbReference>
<comment type="similarity">
    <text evidence="2">Belongs to the outer membrane factor (OMF) (TC 1.B.17) family.</text>
</comment>
<reference evidence="10" key="1">
    <citation type="submission" date="2018-11" db="EMBL/GenBank/DDBJ databases">
        <title>Proposal to divide the Flavobacteriaceae and reorganize its genera based on Amino Acid Identity values calculated from whole genome sequences.</title>
        <authorList>
            <person name="Nicholson A.C."/>
            <person name="Gulvik C.A."/>
            <person name="Whitney A.M."/>
            <person name="Humrighouse B.W."/>
            <person name="Bell M."/>
            <person name="Holmes B."/>
            <person name="Steigerwalt A.B."/>
            <person name="Villarma A."/>
            <person name="Sheth M."/>
            <person name="Batra D."/>
            <person name="Pryor J."/>
            <person name="Bernardet J.-F."/>
            <person name="Hugo C."/>
            <person name="Kampfer P."/>
            <person name="Newman J.D."/>
            <person name="McQuiston J.R."/>
        </authorList>
    </citation>
    <scope>NUCLEOTIDE SEQUENCE [LARGE SCALE GENOMIC DNA]</scope>
    <source>
        <strain evidence="10">H4753</strain>
    </source>
</reference>
<sequence length="429" mass="50149">MKSLKYILIFISSSIFSQNWTLQQSLDFALKNHPLIKQSILEVQKSDRNIAIAKGNLLPSVNAGINHNYSFGSTIDPSTNSRKTLNTQYDQFSISTPVELFNWKNYGEISLSKLNKESSEYRLKSAQNDISLNVIQQFFQYQYDKAWLEVLQTQISGIEEQIKRTEKEVEIGNRPKSDIYDIKANLGTIKEQWISAQNQKELSKNNLQNAISLLDDKIDFILSEENPENILFNNEDFVQKLLDKNPLYQNAIKLNEIAKKSIELAKSDYYPRLSGMYQWSTFFSKELGAQPANQFSEQFKQNKNNYVSFGLDFPIFNRFQTKNRIELAKLSAENTSLEKDKVVLELTNNLKTIEIQYRNAQEKYRALEENFENQKLSFQKSEEKYKEGMMDAYTFFMVRNSWLQANYNLIKSRYDLMLQSELVKVYLKD</sequence>
<evidence type="ECO:0000256" key="5">
    <source>
        <dbReference type="ARBA" id="ARBA00022692"/>
    </source>
</evidence>
<comment type="subcellular location">
    <subcellularLocation>
        <location evidence="1">Cell outer membrane</location>
    </subcellularLocation>
</comment>
<dbReference type="PANTHER" id="PTHR30026:SF20">
    <property type="entry name" value="OUTER MEMBRANE PROTEIN TOLC"/>
    <property type="match status" value="1"/>
</dbReference>
<keyword evidence="6" id="KW-0472">Membrane</keyword>
<proteinExistence type="inferred from homology"/>
<evidence type="ECO:0000256" key="2">
    <source>
        <dbReference type="ARBA" id="ARBA00007613"/>
    </source>
</evidence>
<keyword evidence="8" id="KW-0175">Coiled coil</keyword>
<dbReference type="GO" id="GO:0015288">
    <property type="term" value="F:porin activity"/>
    <property type="evidence" value="ECO:0007669"/>
    <property type="project" value="TreeGrafter"/>
</dbReference>
<dbReference type="AlphaFoldDB" id="A0A3G8WI08"/>
<dbReference type="GO" id="GO:1990281">
    <property type="term" value="C:efflux pump complex"/>
    <property type="evidence" value="ECO:0007669"/>
    <property type="project" value="TreeGrafter"/>
</dbReference>
<keyword evidence="7" id="KW-0998">Cell outer membrane</keyword>
<evidence type="ECO:0000256" key="3">
    <source>
        <dbReference type="ARBA" id="ARBA00022448"/>
    </source>
</evidence>
<keyword evidence="3" id="KW-0813">Transport</keyword>
<dbReference type="PANTHER" id="PTHR30026">
    <property type="entry name" value="OUTER MEMBRANE PROTEIN TOLC"/>
    <property type="match status" value="1"/>
</dbReference>
<dbReference type="InterPro" id="IPR051906">
    <property type="entry name" value="TolC-like"/>
</dbReference>
<evidence type="ECO:0000256" key="1">
    <source>
        <dbReference type="ARBA" id="ARBA00004442"/>
    </source>
</evidence>
<keyword evidence="5" id="KW-0812">Transmembrane</keyword>
<dbReference type="InterPro" id="IPR003423">
    <property type="entry name" value="OMP_efflux"/>
</dbReference>
<dbReference type="SUPFAM" id="SSF56954">
    <property type="entry name" value="Outer membrane efflux proteins (OEP)"/>
    <property type="match status" value="1"/>
</dbReference>
<evidence type="ECO:0000256" key="4">
    <source>
        <dbReference type="ARBA" id="ARBA00022452"/>
    </source>
</evidence>